<comment type="caution">
    <text evidence="3">The sequence shown here is derived from an EMBL/GenBank/DDBJ whole genome shotgun (WGS) entry which is preliminary data.</text>
</comment>
<dbReference type="SUPFAM" id="SSF57884">
    <property type="entry name" value="Ada DNA repair protein, N-terminal domain (N-Ada 10)"/>
    <property type="match status" value="1"/>
</dbReference>
<dbReference type="GO" id="GO:0008168">
    <property type="term" value="F:methyltransferase activity"/>
    <property type="evidence" value="ECO:0007669"/>
    <property type="project" value="InterPro"/>
</dbReference>
<evidence type="ECO:0000259" key="2">
    <source>
        <dbReference type="Pfam" id="PF02805"/>
    </source>
</evidence>
<organism evidence="3">
    <name type="scientific">bioreactor metagenome</name>
    <dbReference type="NCBI Taxonomy" id="1076179"/>
    <lineage>
        <taxon>unclassified sequences</taxon>
        <taxon>metagenomes</taxon>
        <taxon>ecological metagenomes</taxon>
    </lineage>
</organism>
<dbReference type="InterPro" id="IPR035451">
    <property type="entry name" value="Ada-like_dom_sf"/>
</dbReference>
<dbReference type="AlphaFoldDB" id="A0A644W1X6"/>
<dbReference type="GO" id="GO:0003677">
    <property type="term" value="F:DNA binding"/>
    <property type="evidence" value="ECO:0007669"/>
    <property type="project" value="InterPro"/>
</dbReference>
<dbReference type="GO" id="GO:0006355">
    <property type="term" value="P:regulation of DNA-templated transcription"/>
    <property type="evidence" value="ECO:0007669"/>
    <property type="project" value="InterPro"/>
</dbReference>
<proteinExistence type="predicted"/>
<accession>A0A644W1X6</accession>
<dbReference type="GO" id="GO:0006281">
    <property type="term" value="P:DNA repair"/>
    <property type="evidence" value="ECO:0007669"/>
    <property type="project" value="InterPro"/>
</dbReference>
<dbReference type="EMBL" id="VSSQ01000572">
    <property type="protein sequence ID" value="MPL97735.1"/>
    <property type="molecule type" value="Genomic_DNA"/>
</dbReference>
<dbReference type="GO" id="GO:0008270">
    <property type="term" value="F:zinc ion binding"/>
    <property type="evidence" value="ECO:0007669"/>
    <property type="project" value="InterPro"/>
</dbReference>
<reference evidence="3" key="1">
    <citation type="submission" date="2019-08" db="EMBL/GenBank/DDBJ databases">
        <authorList>
            <person name="Kucharzyk K."/>
            <person name="Murdoch R.W."/>
            <person name="Higgins S."/>
            <person name="Loffler F."/>
        </authorList>
    </citation>
    <scope>NUCLEOTIDE SEQUENCE</scope>
</reference>
<evidence type="ECO:0000313" key="3">
    <source>
        <dbReference type="EMBL" id="MPL97735.1"/>
    </source>
</evidence>
<evidence type="ECO:0000256" key="1">
    <source>
        <dbReference type="ARBA" id="ARBA00023159"/>
    </source>
</evidence>
<gene>
    <name evidence="3" type="ORF">SDC9_43930</name>
</gene>
<sequence length="73" mass="8685">MKKRITILLTIFFILILPIFAYASDYVGNARTHKFHYASCYYVSRMNENNKVWFETREEARDAGYIPCKVCRP</sequence>
<dbReference type="Pfam" id="PF02805">
    <property type="entry name" value="Ada_Zn_binding"/>
    <property type="match status" value="1"/>
</dbReference>
<name>A0A644W1X6_9ZZZZ</name>
<protein>
    <recommendedName>
        <fullName evidence="2">Ada DNA repair metal-binding domain-containing protein</fullName>
    </recommendedName>
</protein>
<feature type="domain" description="Ada DNA repair metal-binding" evidence="2">
    <location>
        <begin position="26"/>
        <end position="73"/>
    </location>
</feature>
<dbReference type="InterPro" id="IPR004026">
    <property type="entry name" value="Ada_DNA_repair_Zn-bd"/>
</dbReference>
<dbReference type="Gene3D" id="3.40.10.10">
    <property type="entry name" value="DNA Methylphosphotriester Repair Domain"/>
    <property type="match status" value="1"/>
</dbReference>
<keyword evidence="1" id="KW-0010">Activator</keyword>